<keyword evidence="9" id="KW-1278">Translocase</keyword>
<dbReference type="GO" id="GO:0005886">
    <property type="term" value="C:plasma membrane"/>
    <property type="evidence" value="ECO:0007669"/>
    <property type="project" value="UniProtKB-SubCell"/>
</dbReference>
<organism evidence="12 13">
    <name type="scientific">Paraburkholderia lacunae</name>
    <dbReference type="NCBI Taxonomy" id="2211104"/>
    <lineage>
        <taxon>Bacteria</taxon>
        <taxon>Pseudomonadati</taxon>
        <taxon>Pseudomonadota</taxon>
        <taxon>Betaproteobacteria</taxon>
        <taxon>Burkholderiales</taxon>
        <taxon>Burkholderiaceae</taxon>
        <taxon>Paraburkholderia</taxon>
    </lineage>
</organism>
<evidence type="ECO:0000256" key="8">
    <source>
        <dbReference type="ARBA" id="ARBA00022840"/>
    </source>
</evidence>
<keyword evidence="8 12" id="KW-0067">ATP-binding</keyword>
<protein>
    <submittedName>
        <fullName evidence="12">D-xylose ABC transporter ATP-binding protein</fullName>
    </submittedName>
</protein>
<dbReference type="InterPro" id="IPR027417">
    <property type="entry name" value="P-loop_NTPase"/>
</dbReference>
<evidence type="ECO:0000256" key="6">
    <source>
        <dbReference type="ARBA" id="ARBA00022737"/>
    </source>
</evidence>
<dbReference type="OrthoDB" id="9776369at2"/>
<dbReference type="GO" id="GO:0016887">
    <property type="term" value="F:ATP hydrolysis activity"/>
    <property type="evidence" value="ECO:0007669"/>
    <property type="project" value="InterPro"/>
</dbReference>
<comment type="caution">
    <text evidence="12">The sequence shown here is derived from an EMBL/GenBank/DDBJ whole genome shotgun (WGS) entry which is preliminary data.</text>
</comment>
<evidence type="ECO:0000313" key="12">
    <source>
        <dbReference type="EMBL" id="RDK00007.1"/>
    </source>
</evidence>
<keyword evidence="3" id="KW-1003">Cell membrane</keyword>
<dbReference type="Proteomes" id="UP000254875">
    <property type="component" value="Unassembled WGS sequence"/>
</dbReference>
<sequence length="520" mass="56790">MNASPNSLSAQASGARFADHAGSPFVELRSIAKSFGPVEALRNVSLTLRSGRVHTILGENGAGKSTLMKILAGVHEPTWGELLLRGQRVAFANPSESQAAGISIIYQELSLASNLSVAENIFAGHEPRRFGIVDFKSLFRQAQDLLDDLGIAIDARAPVARLSMAQRQLVEIAKGLSRNAELVIMDEPTSSLSDREAEVLFNIVTKLKARGTAVVYISHRMDEIMRISDDISVMRDGQYISTHDKNETTIGALINLMVGREMSDVYPSRTTPLDASRAPLLEVRNLTIDGKFHDISFGVRPGEIFGFFGLIGAGRSDVMNALFGIECPTGQIVMGGRTLRLRSPESAISAGIAFVTEDRKHEDLVLMHSIARNVTMASFQRMGSRFGILSSRFEQRETRDAIARMKIRTAGPHQAVGDLSGGNQQKVVFSKWLSLKPKVLILDEPTRGVDVGAKFEIYRMMRELAEAGTAIILVSSELPEALAMSDRLVVMREKRLVKEFETTGLTQETVMSYATGAAQA</sequence>
<evidence type="ECO:0000256" key="3">
    <source>
        <dbReference type="ARBA" id="ARBA00022475"/>
    </source>
</evidence>
<evidence type="ECO:0000256" key="4">
    <source>
        <dbReference type="ARBA" id="ARBA00022519"/>
    </source>
</evidence>
<dbReference type="Pfam" id="PF00005">
    <property type="entry name" value="ABC_tran"/>
    <property type="match status" value="2"/>
</dbReference>
<dbReference type="GO" id="GO:0005524">
    <property type="term" value="F:ATP binding"/>
    <property type="evidence" value="ECO:0007669"/>
    <property type="project" value="UniProtKB-KW"/>
</dbReference>
<keyword evidence="13" id="KW-1185">Reference proteome</keyword>
<keyword evidence="6" id="KW-0677">Repeat</keyword>
<dbReference type="PANTHER" id="PTHR43790:SF3">
    <property type="entry name" value="D-ALLOSE IMPORT ATP-BINDING PROTEIN ALSA-RELATED"/>
    <property type="match status" value="1"/>
</dbReference>
<evidence type="ECO:0000256" key="7">
    <source>
        <dbReference type="ARBA" id="ARBA00022741"/>
    </source>
</evidence>
<dbReference type="PANTHER" id="PTHR43790">
    <property type="entry name" value="CARBOHYDRATE TRANSPORT ATP-BINDING PROTEIN MG119-RELATED"/>
    <property type="match status" value="1"/>
</dbReference>
<reference evidence="13" key="1">
    <citation type="submission" date="2018-05" db="EMBL/GenBank/DDBJ databases">
        <authorList>
            <person name="Feng T."/>
        </authorList>
    </citation>
    <scope>NUCLEOTIDE SEQUENCE [LARGE SCALE GENOMIC DNA]</scope>
    <source>
        <strain evidence="13">S27</strain>
    </source>
</reference>
<evidence type="ECO:0000256" key="9">
    <source>
        <dbReference type="ARBA" id="ARBA00022967"/>
    </source>
</evidence>
<evidence type="ECO:0000313" key="13">
    <source>
        <dbReference type="Proteomes" id="UP000254875"/>
    </source>
</evidence>
<feature type="domain" description="ABC transporter" evidence="11">
    <location>
        <begin position="270"/>
        <end position="518"/>
    </location>
</feature>
<dbReference type="EMBL" id="QHKS01000018">
    <property type="protein sequence ID" value="RDK00007.1"/>
    <property type="molecule type" value="Genomic_DNA"/>
</dbReference>
<dbReference type="InterPro" id="IPR003439">
    <property type="entry name" value="ABC_transporter-like_ATP-bd"/>
</dbReference>
<accession>A0A370N327</accession>
<dbReference type="InterPro" id="IPR017871">
    <property type="entry name" value="ABC_transporter-like_CS"/>
</dbReference>
<dbReference type="FunFam" id="3.40.50.300:FF:000127">
    <property type="entry name" value="Ribose import ATP-binding protein RbsA"/>
    <property type="match status" value="1"/>
</dbReference>
<dbReference type="SUPFAM" id="SSF52540">
    <property type="entry name" value="P-loop containing nucleoside triphosphate hydrolases"/>
    <property type="match status" value="2"/>
</dbReference>
<dbReference type="InterPro" id="IPR003593">
    <property type="entry name" value="AAA+_ATPase"/>
</dbReference>
<dbReference type="Gene3D" id="3.40.50.300">
    <property type="entry name" value="P-loop containing nucleotide triphosphate hydrolases"/>
    <property type="match status" value="2"/>
</dbReference>
<comment type="subcellular location">
    <subcellularLocation>
        <location evidence="1">Cell membrane</location>
        <topology evidence="1">Peripheral membrane protein</topology>
    </subcellularLocation>
</comment>
<dbReference type="CDD" id="cd03216">
    <property type="entry name" value="ABC_Carb_Monos_I"/>
    <property type="match status" value="1"/>
</dbReference>
<name>A0A370N327_9BURK</name>
<keyword evidence="5" id="KW-0762">Sugar transport</keyword>
<keyword evidence="2" id="KW-0813">Transport</keyword>
<evidence type="ECO:0000256" key="2">
    <source>
        <dbReference type="ARBA" id="ARBA00022448"/>
    </source>
</evidence>
<keyword evidence="10" id="KW-0472">Membrane</keyword>
<dbReference type="CDD" id="cd03215">
    <property type="entry name" value="ABC_Carb_Monos_II"/>
    <property type="match status" value="1"/>
</dbReference>
<evidence type="ECO:0000256" key="1">
    <source>
        <dbReference type="ARBA" id="ARBA00004202"/>
    </source>
</evidence>
<keyword evidence="7" id="KW-0547">Nucleotide-binding</keyword>
<evidence type="ECO:0000256" key="10">
    <source>
        <dbReference type="ARBA" id="ARBA00023136"/>
    </source>
</evidence>
<gene>
    <name evidence="12" type="ORF">DLM46_25170</name>
</gene>
<proteinExistence type="predicted"/>
<evidence type="ECO:0000259" key="11">
    <source>
        <dbReference type="PROSITE" id="PS50893"/>
    </source>
</evidence>
<dbReference type="PROSITE" id="PS50893">
    <property type="entry name" value="ABC_TRANSPORTER_2"/>
    <property type="match status" value="2"/>
</dbReference>
<evidence type="ECO:0000256" key="5">
    <source>
        <dbReference type="ARBA" id="ARBA00022597"/>
    </source>
</evidence>
<feature type="domain" description="ABC transporter" evidence="11">
    <location>
        <begin position="26"/>
        <end position="261"/>
    </location>
</feature>
<keyword evidence="4" id="KW-0997">Cell inner membrane</keyword>
<dbReference type="AlphaFoldDB" id="A0A370N327"/>
<dbReference type="InterPro" id="IPR050107">
    <property type="entry name" value="ABC_carbohydrate_import_ATPase"/>
</dbReference>
<dbReference type="PROSITE" id="PS00211">
    <property type="entry name" value="ABC_TRANSPORTER_1"/>
    <property type="match status" value="1"/>
</dbReference>
<dbReference type="SMART" id="SM00382">
    <property type="entry name" value="AAA"/>
    <property type="match status" value="2"/>
</dbReference>